<feature type="binding site" evidence="6">
    <location>
        <position position="90"/>
    </location>
    <ligand>
        <name>Fe(3+)</name>
        <dbReference type="ChEBI" id="CHEBI:29034"/>
    </ligand>
</feature>
<dbReference type="EC" id="4.2.1.84" evidence="2"/>
<dbReference type="InterPro" id="IPR023900">
    <property type="entry name" value="CN_Hdrtase_asu/SCN_Hdrlase_gsu"/>
</dbReference>
<evidence type="ECO:0000256" key="3">
    <source>
        <dbReference type="ARBA" id="ARBA00022723"/>
    </source>
</evidence>
<gene>
    <name evidence="8" type="primary">nthA</name>
    <name evidence="8" type="ORF">GCM10010990_18270</name>
</gene>
<name>A0A916YZC7_9SPHN</name>
<evidence type="ECO:0000256" key="1">
    <source>
        <dbReference type="ARBA" id="ARBA00009363"/>
    </source>
</evidence>
<dbReference type="Pfam" id="PF02979">
    <property type="entry name" value="NHase_alpha"/>
    <property type="match status" value="1"/>
</dbReference>
<evidence type="ECO:0000313" key="9">
    <source>
        <dbReference type="Proteomes" id="UP000612349"/>
    </source>
</evidence>
<evidence type="ECO:0000313" key="8">
    <source>
        <dbReference type="EMBL" id="GGD69073.1"/>
    </source>
</evidence>
<evidence type="ECO:0000259" key="7">
    <source>
        <dbReference type="Pfam" id="PF02979"/>
    </source>
</evidence>
<sequence length="191" mass="20718">MALESVLIGKGIIDPAALAALVEHYGRDVGPHIGAKVVARAWTDPEFCAELLENGTDALWSMGIGGVLTSMIKIVANSPTDHHLVVCTLCSCYPWPVLGLPPSWYKSPEYRSRVAVDPRGVLKEFGIELSDDVKVHVWDSIADQRYMVLPERPAGTEGWSIEQLETIVTRNAMIGTEILAPQSGTAPEVQA</sequence>
<protein>
    <recommendedName>
        <fullName evidence="2">nitrile hydratase</fullName>
        <ecNumber evidence="2">4.2.1.84</ecNumber>
    </recommendedName>
</protein>
<feature type="binding site" evidence="6">
    <location>
        <position position="92"/>
    </location>
    <ligand>
        <name>Fe(3+)</name>
        <dbReference type="ChEBI" id="CHEBI:29034"/>
    </ligand>
</feature>
<proteinExistence type="inferred from homology"/>
<evidence type="ECO:0000256" key="6">
    <source>
        <dbReference type="PIRSR" id="PIRSR001426-1"/>
    </source>
</evidence>
<reference evidence="8" key="2">
    <citation type="submission" date="2020-09" db="EMBL/GenBank/DDBJ databases">
        <authorList>
            <person name="Sun Q."/>
            <person name="Zhou Y."/>
        </authorList>
    </citation>
    <scope>NUCLEOTIDE SEQUENCE</scope>
    <source>
        <strain evidence="8">CGMCC 1.15360</strain>
    </source>
</reference>
<comment type="caution">
    <text evidence="8">The sequence shown here is derived from an EMBL/GenBank/DDBJ whole genome shotgun (WGS) entry which is preliminary data.</text>
</comment>
<dbReference type="InterPro" id="IPR018141">
    <property type="entry name" value="Nitrile_hydratase_asu"/>
</dbReference>
<dbReference type="PIRSF" id="PIRSF001426">
    <property type="entry name" value="NHase_alpha"/>
    <property type="match status" value="1"/>
</dbReference>
<organism evidence="8 9">
    <name type="scientific">Croceicoccus mobilis</name>
    <dbReference type="NCBI Taxonomy" id="1703339"/>
    <lineage>
        <taxon>Bacteria</taxon>
        <taxon>Pseudomonadati</taxon>
        <taxon>Pseudomonadota</taxon>
        <taxon>Alphaproteobacteria</taxon>
        <taxon>Sphingomonadales</taxon>
        <taxon>Erythrobacteraceae</taxon>
        <taxon>Croceicoccus</taxon>
    </lineage>
</organism>
<feature type="binding site" evidence="6">
    <location>
        <position position="87"/>
    </location>
    <ligand>
        <name>Fe(3+)</name>
        <dbReference type="ChEBI" id="CHEBI:29034"/>
    </ligand>
</feature>
<reference evidence="8" key="1">
    <citation type="journal article" date="2014" name="Int. J. Syst. Evol. Microbiol.">
        <title>Complete genome sequence of Corynebacterium casei LMG S-19264T (=DSM 44701T), isolated from a smear-ripened cheese.</title>
        <authorList>
            <consortium name="US DOE Joint Genome Institute (JGI-PGF)"/>
            <person name="Walter F."/>
            <person name="Albersmeier A."/>
            <person name="Kalinowski J."/>
            <person name="Ruckert C."/>
        </authorList>
    </citation>
    <scope>NUCLEOTIDE SEQUENCE</scope>
    <source>
        <strain evidence="8">CGMCC 1.15360</strain>
    </source>
</reference>
<keyword evidence="3 6" id="KW-0479">Metal-binding</keyword>
<dbReference type="Proteomes" id="UP000612349">
    <property type="component" value="Unassembled WGS sequence"/>
</dbReference>
<dbReference type="SUPFAM" id="SSF56209">
    <property type="entry name" value="Nitrile hydratase alpha chain"/>
    <property type="match status" value="1"/>
</dbReference>
<dbReference type="EMBL" id="BMIP01000003">
    <property type="protein sequence ID" value="GGD69073.1"/>
    <property type="molecule type" value="Genomic_DNA"/>
</dbReference>
<feature type="domain" description="Nitrile hydratase alpha/Thiocyanate hydrolase gamma" evidence="7">
    <location>
        <begin position="2"/>
        <end position="176"/>
    </location>
</feature>
<dbReference type="NCBIfam" id="TIGR01323">
    <property type="entry name" value="nitrile_alph"/>
    <property type="match status" value="1"/>
</dbReference>
<dbReference type="InterPro" id="IPR036648">
    <property type="entry name" value="CN_Hdrase_a/SCN_Hdrase_g_sf"/>
</dbReference>
<dbReference type="Gene3D" id="3.90.330.10">
    <property type="entry name" value="Nitrile hydratase alpha /Thiocyanate hydrolase gamma"/>
    <property type="match status" value="1"/>
</dbReference>
<dbReference type="InterPro" id="IPR004232">
    <property type="entry name" value="CN_Hdrtase_a/SCN_Hdrlase_g"/>
</dbReference>
<dbReference type="AlphaFoldDB" id="A0A916YZC7"/>
<evidence type="ECO:0000256" key="2">
    <source>
        <dbReference type="ARBA" id="ARBA00013079"/>
    </source>
</evidence>
<evidence type="ECO:0000256" key="4">
    <source>
        <dbReference type="ARBA" id="ARBA00023239"/>
    </source>
</evidence>
<comment type="catalytic activity">
    <reaction evidence="5">
        <text>an aliphatic primary amide = an aliphatic nitrile + H2O</text>
        <dbReference type="Rhea" id="RHEA:12673"/>
        <dbReference type="ChEBI" id="CHEBI:15377"/>
        <dbReference type="ChEBI" id="CHEBI:65285"/>
        <dbReference type="ChEBI" id="CHEBI:80291"/>
        <dbReference type="EC" id="4.2.1.84"/>
    </reaction>
</comment>
<keyword evidence="4" id="KW-0456">Lyase</keyword>
<accession>A0A916YZC7</accession>
<keyword evidence="9" id="KW-1185">Reference proteome</keyword>
<keyword evidence="6" id="KW-0408">Iron</keyword>
<dbReference type="GO" id="GO:0018822">
    <property type="term" value="F:nitrile hydratase activity"/>
    <property type="evidence" value="ECO:0007669"/>
    <property type="project" value="UniProtKB-EC"/>
</dbReference>
<comment type="similarity">
    <text evidence="1">Belongs to the nitrile hydratase subunit alpha family.</text>
</comment>
<evidence type="ECO:0000256" key="5">
    <source>
        <dbReference type="ARBA" id="ARBA00044877"/>
    </source>
</evidence>
<dbReference type="GO" id="GO:0046914">
    <property type="term" value="F:transition metal ion binding"/>
    <property type="evidence" value="ECO:0007669"/>
    <property type="project" value="InterPro"/>
</dbReference>
<feature type="binding site" evidence="6">
    <location>
        <position position="91"/>
    </location>
    <ligand>
        <name>Fe(3+)</name>
        <dbReference type="ChEBI" id="CHEBI:29034"/>
    </ligand>
</feature>